<feature type="region of interest" description="Disordered" evidence="1">
    <location>
        <begin position="1"/>
        <end position="20"/>
    </location>
</feature>
<evidence type="ECO:0000313" key="3">
    <source>
        <dbReference type="Proteomes" id="UP000748752"/>
    </source>
</evidence>
<sequence length="36" mass="4050">MARLAYQKAEQRGFEPGHEMDDWLDAEREVASAQGG</sequence>
<organism evidence="2 3">
    <name type="scientific">Thiohalocapsa halophila</name>
    <dbReference type="NCBI Taxonomy" id="69359"/>
    <lineage>
        <taxon>Bacteria</taxon>
        <taxon>Pseudomonadati</taxon>
        <taxon>Pseudomonadota</taxon>
        <taxon>Gammaproteobacteria</taxon>
        <taxon>Chromatiales</taxon>
        <taxon>Chromatiaceae</taxon>
        <taxon>Thiohalocapsa</taxon>
    </lineage>
</organism>
<dbReference type="Pfam" id="PF11154">
    <property type="entry name" value="DUF2934"/>
    <property type="match status" value="1"/>
</dbReference>
<gene>
    <name evidence="2" type="ORF">CKO31_21200</name>
</gene>
<comment type="caution">
    <text evidence="2">The sequence shown here is derived from an EMBL/GenBank/DDBJ whole genome shotgun (WGS) entry which is preliminary data.</text>
</comment>
<dbReference type="Proteomes" id="UP000748752">
    <property type="component" value="Unassembled WGS sequence"/>
</dbReference>
<proteinExistence type="predicted"/>
<evidence type="ECO:0000313" key="2">
    <source>
        <dbReference type="EMBL" id="MBK1633223.1"/>
    </source>
</evidence>
<evidence type="ECO:0000256" key="1">
    <source>
        <dbReference type="SAM" id="MobiDB-lite"/>
    </source>
</evidence>
<feature type="compositionally biased region" description="Basic and acidic residues" evidence="1">
    <location>
        <begin position="9"/>
        <end position="20"/>
    </location>
</feature>
<dbReference type="InterPro" id="IPR021327">
    <property type="entry name" value="DUF2934"/>
</dbReference>
<evidence type="ECO:0008006" key="4">
    <source>
        <dbReference type="Google" id="ProtNLM"/>
    </source>
</evidence>
<accession>A0ABS1CND8</accession>
<name>A0ABS1CND8_9GAMM</name>
<keyword evidence="3" id="KW-1185">Reference proteome</keyword>
<dbReference type="EMBL" id="NRRV01000073">
    <property type="protein sequence ID" value="MBK1633223.1"/>
    <property type="molecule type" value="Genomic_DNA"/>
</dbReference>
<protein>
    <recommendedName>
        <fullName evidence="4">DUF2934 domain-containing protein</fullName>
    </recommendedName>
</protein>
<reference evidence="2 3" key="1">
    <citation type="journal article" date="2020" name="Microorganisms">
        <title>Osmotic Adaptation and Compatible Solute Biosynthesis of Phototrophic Bacteria as Revealed from Genome Analyses.</title>
        <authorList>
            <person name="Imhoff J.F."/>
            <person name="Rahn T."/>
            <person name="Kunzel S."/>
            <person name="Keller A."/>
            <person name="Neulinger S.C."/>
        </authorList>
    </citation>
    <scope>NUCLEOTIDE SEQUENCE [LARGE SCALE GENOMIC DNA]</scope>
    <source>
        <strain evidence="2 3">DSM 6210</strain>
    </source>
</reference>